<reference evidence="1 2" key="1">
    <citation type="submission" date="2015-11" db="EMBL/GenBank/DDBJ databases">
        <title>Genomic analysis of 38 Legionella species identifies large and diverse effector repertoires.</title>
        <authorList>
            <person name="Burstein D."/>
            <person name="Amaro F."/>
            <person name="Zusman T."/>
            <person name="Lifshitz Z."/>
            <person name="Cohen O."/>
            <person name="Gilbert J.A."/>
            <person name="Pupko T."/>
            <person name="Shuman H.A."/>
            <person name="Segal G."/>
        </authorList>
    </citation>
    <scope>NUCLEOTIDE SEQUENCE [LARGE SCALE GENOMIC DNA]</scope>
    <source>
        <strain evidence="1 2">ATCC 49508</strain>
    </source>
</reference>
<organism evidence="1 2">
    <name type="scientific">Legionella worsleiensis</name>
    <dbReference type="NCBI Taxonomy" id="45076"/>
    <lineage>
        <taxon>Bacteria</taxon>
        <taxon>Pseudomonadati</taxon>
        <taxon>Pseudomonadota</taxon>
        <taxon>Gammaproteobacteria</taxon>
        <taxon>Legionellales</taxon>
        <taxon>Legionellaceae</taxon>
        <taxon>Legionella</taxon>
    </lineage>
</organism>
<comment type="caution">
    <text evidence="1">The sequence shown here is derived from an EMBL/GenBank/DDBJ whole genome shotgun (WGS) entry which is preliminary data.</text>
</comment>
<protein>
    <submittedName>
        <fullName evidence="1">Uncharacterized protein</fullName>
    </submittedName>
</protein>
<name>A0A0W1AL97_9GAMM</name>
<dbReference type="EMBL" id="LNZC01000001">
    <property type="protein sequence ID" value="KTD82081.1"/>
    <property type="molecule type" value="Genomic_DNA"/>
</dbReference>
<evidence type="ECO:0000313" key="1">
    <source>
        <dbReference type="EMBL" id="KTD82081.1"/>
    </source>
</evidence>
<dbReference type="AlphaFoldDB" id="A0A0W1AL97"/>
<accession>A0A0W1AL97</accession>
<dbReference type="RefSeq" id="WP_157063112.1">
    <property type="nucleotide sequence ID" value="NZ_CBCRUR010000013.1"/>
</dbReference>
<evidence type="ECO:0000313" key="2">
    <source>
        <dbReference type="Proteomes" id="UP000054662"/>
    </source>
</evidence>
<keyword evidence="2" id="KW-1185">Reference proteome</keyword>
<dbReference type="Proteomes" id="UP000054662">
    <property type="component" value="Unassembled WGS sequence"/>
</dbReference>
<gene>
    <name evidence="1" type="ORF">Lwor_0001</name>
</gene>
<dbReference type="PATRIC" id="fig|45076.6.peg.1"/>
<proteinExistence type="predicted"/>
<sequence length="54" mass="5650">MSSEITSSQNLGFEILFDTGIVVDSSLSSCCCSCCTSCCCSAATATPCDEFFED</sequence>